<name>A0A6A6VHW5_9PLEO</name>
<protein>
    <submittedName>
        <fullName evidence="1">Uncharacterized protein</fullName>
    </submittedName>
</protein>
<evidence type="ECO:0000313" key="1">
    <source>
        <dbReference type="EMBL" id="KAF2748801.1"/>
    </source>
</evidence>
<gene>
    <name evidence="1" type="ORF">M011DRAFT_386473</name>
</gene>
<sequence>MPMPESGPNFFSPVTAANPQPELLEERRAWVKNDRDVKMDIFLSVADEIKLEVFEVGPPLPPSAMTAKEMMEALDERFQTFRFRDYHHVFCHFLNLHIDQYPSLEAFNAEFRATLEDLVDHGYPLDNIQACSAYFSKLRCTQNPWVAKKLQ</sequence>
<reference evidence="1" key="1">
    <citation type="journal article" date="2020" name="Stud. Mycol.">
        <title>101 Dothideomycetes genomes: a test case for predicting lifestyles and emergence of pathogens.</title>
        <authorList>
            <person name="Haridas S."/>
            <person name="Albert R."/>
            <person name="Binder M."/>
            <person name="Bloem J."/>
            <person name="Labutti K."/>
            <person name="Salamov A."/>
            <person name="Andreopoulos B."/>
            <person name="Baker S."/>
            <person name="Barry K."/>
            <person name="Bills G."/>
            <person name="Bluhm B."/>
            <person name="Cannon C."/>
            <person name="Castanera R."/>
            <person name="Culley D."/>
            <person name="Daum C."/>
            <person name="Ezra D."/>
            <person name="Gonzalez J."/>
            <person name="Henrissat B."/>
            <person name="Kuo A."/>
            <person name="Liang C."/>
            <person name="Lipzen A."/>
            <person name="Lutzoni F."/>
            <person name="Magnuson J."/>
            <person name="Mondo S."/>
            <person name="Nolan M."/>
            <person name="Ohm R."/>
            <person name="Pangilinan J."/>
            <person name="Park H.-J."/>
            <person name="Ramirez L."/>
            <person name="Alfaro M."/>
            <person name="Sun H."/>
            <person name="Tritt A."/>
            <person name="Yoshinaga Y."/>
            <person name="Zwiers L.-H."/>
            <person name="Turgeon B."/>
            <person name="Goodwin S."/>
            <person name="Spatafora J."/>
            <person name="Crous P."/>
            <person name="Grigoriev I."/>
        </authorList>
    </citation>
    <scope>NUCLEOTIDE SEQUENCE</scope>
    <source>
        <strain evidence="1">CBS 119925</strain>
    </source>
</reference>
<dbReference type="EMBL" id="MU006568">
    <property type="protein sequence ID" value="KAF2748801.1"/>
    <property type="molecule type" value="Genomic_DNA"/>
</dbReference>
<feature type="non-terminal residue" evidence="1">
    <location>
        <position position="151"/>
    </location>
</feature>
<proteinExistence type="predicted"/>
<dbReference type="Proteomes" id="UP000799440">
    <property type="component" value="Unassembled WGS sequence"/>
</dbReference>
<organism evidence="1 2">
    <name type="scientific">Sporormia fimetaria CBS 119925</name>
    <dbReference type="NCBI Taxonomy" id="1340428"/>
    <lineage>
        <taxon>Eukaryota</taxon>
        <taxon>Fungi</taxon>
        <taxon>Dikarya</taxon>
        <taxon>Ascomycota</taxon>
        <taxon>Pezizomycotina</taxon>
        <taxon>Dothideomycetes</taxon>
        <taxon>Pleosporomycetidae</taxon>
        <taxon>Pleosporales</taxon>
        <taxon>Sporormiaceae</taxon>
        <taxon>Sporormia</taxon>
    </lineage>
</organism>
<dbReference type="OrthoDB" id="3883943at2759"/>
<dbReference type="AlphaFoldDB" id="A0A6A6VHW5"/>
<keyword evidence="2" id="KW-1185">Reference proteome</keyword>
<evidence type="ECO:0000313" key="2">
    <source>
        <dbReference type="Proteomes" id="UP000799440"/>
    </source>
</evidence>
<accession>A0A6A6VHW5</accession>